<keyword evidence="8 9" id="KW-0143">Chaperone</keyword>
<keyword evidence="7 9" id="KW-0346">Stress response</keyword>
<evidence type="ECO:0000256" key="9">
    <source>
        <dbReference type="HAMAP-Rule" id="MF_01152"/>
    </source>
</evidence>
<comment type="function">
    <text evidence="9">Participates actively in the response to hyperosmotic and heat shock by preventing the aggregation of stress-denatured proteins and by disaggregating proteins, also in an autonomous, DnaK-independent fashion. Unfolded proteins bind initially to DnaJ; upon interaction with the DnaJ-bound protein, DnaK hydrolyzes its bound ATP, resulting in the formation of a stable complex. GrpE releases ADP from DnaK; ATP binding to DnaK triggers the release of the substrate protein, thus completing the reaction cycle. Several rounds of ATP-dependent interactions between DnaJ, DnaK and GrpE are required for fully efficient folding. Also involved, together with DnaK and GrpE, in the DNA replication of plasmids through activation of initiation proteins.</text>
</comment>
<dbReference type="PRINTS" id="PR00625">
    <property type="entry name" value="JDOMAIN"/>
</dbReference>
<comment type="subunit">
    <text evidence="9">Homodimer.</text>
</comment>
<dbReference type="Pfam" id="PF00226">
    <property type="entry name" value="DnaJ"/>
    <property type="match status" value="1"/>
</dbReference>
<feature type="binding site" evidence="9">
    <location>
        <position position="170"/>
    </location>
    <ligand>
        <name>Zn(2+)</name>
        <dbReference type="ChEBI" id="CHEBI:29105"/>
        <label>2</label>
    </ligand>
</feature>
<dbReference type="NCBIfam" id="NF010869">
    <property type="entry name" value="PRK14276.1"/>
    <property type="match status" value="1"/>
</dbReference>
<evidence type="ECO:0000256" key="6">
    <source>
        <dbReference type="ARBA" id="ARBA00022833"/>
    </source>
</evidence>
<reference evidence="13 14" key="1">
    <citation type="submission" date="2021-11" db="EMBL/GenBank/DDBJ databases">
        <authorList>
            <person name="Depoorter E."/>
        </authorList>
    </citation>
    <scope>NUCLEOTIDE SEQUENCE [LARGE SCALE GENOMIC DNA]</scope>
    <source>
        <strain evidence="13 14">LMG 24289</strain>
    </source>
</reference>
<dbReference type="Pfam" id="PF00684">
    <property type="entry name" value="DnaJ_CXXCXGXG"/>
    <property type="match status" value="1"/>
</dbReference>
<dbReference type="Gene3D" id="2.60.260.20">
    <property type="entry name" value="Urease metallochaperone UreE, N-terminal domain"/>
    <property type="match status" value="2"/>
</dbReference>
<dbReference type="SUPFAM" id="SSF49493">
    <property type="entry name" value="HSP40/DnaJ peptide-binding domain"/>
    <property type="match status" value="2"/>
</dbReference>
<keyword evidence="4 9" id="KW-0677">Repeat</keyword>
<dbReference type="RefSeq" id="WP_230096379.1">
    <property type="nucleotide sequence ID" value="NZ_CAKKNS010000002.1"/>
</dbReference>
<evidence type="ECO:0000256" key="2">
    <source>
        <dbReference type="ARBA" id="ARBA00022705"/>
    </source>
</evidence>
<dbReference type="CDD" id="cd10719">
    <property type="entry name" value="DnaJ_zf"/>
    <property type="match status" value="1"/>
</dbReference>
<dbReference type="NCBIfam" id="NF008035">
    <property type="entry name" value="PRK10767.1"/>
    <property type="match status" value="1"/>
</dbReference>
<keyword evidence="3 9" id="KW-0479">Metal-binding</keyword>
<comment type="subcellular location">
    <subcellularLocation>
        <location evidence="9">Cytoplasm</location>
    </subcellularLocation>
</comment>
<dbReference type="EMBL" id="CAKKNS010000002">
    <property type="protein sequence ID" value="CAH0416309.1"/>
    <property type="molecule type" value="Genomic_DNA"/>
</dbReference>
<comment type="domain">
    <text evidence="9">The J domain is necessary and sufficient to stimulate DnaK ATPase activity. Zinc center 1 plays an important role in the autonomous, DnaK-independent chaperone activity of DnaJ. Zinc center 2 is essential for interaction with DnaK and for DnaJ activity.</text>
</comment>
<feature type="repeat" description="CXXCXGXG motif" evidence="9">
    <location>
        <begin position="193"/>
        <end position="200"/>
    </location>
</feature>
<evidence type="ECO:0000256" key="8">
    <source>
        <dbReference type="ARBA" id="ARBA00023186"/>
    </source>
</evidence>
<dbReference type="InterPro" id="IPR002939">
    <property type="entry name" value="DnaJ_C"/>
</dbReference>
<feature type="repeat" description="CXXCXGXG motif" evidence="9">
    <location>
        <begin position="167"/>
        <end position="174"/>
    </location>
</feature>
<dbReference type="PANTHER" id="PTHR43096">
    <property type="entry name" value="DNAJ HOMOLOG 1, MITOCHONDRIAL-RELATED"/>
    <property type="match status" value="1"/>
</dbReference>
<feature type="zinc finger region" description="CR-type" evidence="10">
    <location>
        <begin position="137"/>
        <end position="219"/>
    </location>
</feature>
<keyword evidence="14" id="KW-1185">Reference proteome</keyword>
<comment type="similarity">
    <text evidence="9">Belongs to the DnaJ family.</text>
</comment>
<feature type="binding site" evidence="9">
    <location>
        <position position="193"/>
    </location>
    <ligand>
        <name>Zn(2+)</name>
        <dbReference type="ChEBI" id="CHEBI:29105"/>
        <label>2</label>
    </ligand>
</feature>
<dbReference type="InterPro" id="IPR036410">
    <property type="entry name" value="HSP_DnaJ_Cys-rich_dom_sf"/>
</dbReference>
<dbReference type="Gene3D" id="1.10.287.110">
    <property type="entry name" value="DnaJ domain"/>
    <property type="match status" value="1"/>
</dbReference>
<feature type="domain" description="J" evidence="11">
    <location>
        <begin position="4"/>
        <end position="68"/>
    </location>
</feature>
<evidence type="ECO:0000256" key="3">
    <source>
        <dbReference type="ARBA" id="ARBA00022723"/>
    </source>
</evidence>
<dbReference type="InterPro" id="IPR001305">
    <property type="entry name" value="HSP_DnaJ_Cys-rich_dom"/>
</dbReference>
<dbReference type="CDD" id="cd06257">
    <property type="entry name" value="DnaJ"/>
    <property type="match status" value="1"/>
</dbReference>
<gene>
    <name evidence="9 13" type="primary">dnaJ</name>
    <name evidence="13" type="ORF">WFA24289_00611</name>
</gene>
<proteinExistence type="inferred from homology"/>
<name>A0ABN8BI67_9LACO</name>
<dbReference type="PROSITE" id="PS51188">
    <property type="entry name" value="ZF_CR"/>
    <property type="match status" value="1"/>
</dbReference>
<feature type="repeat" description="CXXCXGXG motif" evidence="9">
    <location>
        <begin position="150"/>
        <end position="157"/>
    </location>
</feature>
<evidence type="ECO:0000256" key="7">
    <source>
        <dbReference type="ARBA" id="ARBA00023016"/>
    </source>
</evidence>
<sequence length="369" mass="39363">MGNNPYETLGVDKGASQDEIKKAYRKLSKKYHPDINHEAGAEDKYKEVQEAYETVGDEQKRANFDQYGSADGPQGFGGFGGGQGGFSGGQGGFGGFEDIFGQMFGGGGSRRRDPNAPQAGDDIEQVVDLTFEEAVFGKTVRVKYQRDEECETCHGSGAKAGTSPVTCHKCGGSGVINVVQDTMFGRIQTQAACDVCHGTGKEIKEKCETCHGTGHTREMHEVDLPIPAGVEDHVQMRFTGQGNAGVNGGPYGDLYVSFNIASSADFERQGSDIYSTQAMTFSQLALGDEVLIKTVHGDVKMKIPAGTQPGTNFRLRGKGAPVFRGHGNGDQHVTVTVKVPTNLNKGQKEALKAFAIASGDKAPKTGFFK</sequence>
<dbReference type="PANTHER" id="PTHR43096:SF48">
    <property type="entry name" value="CHAPERONE PROTEIN DNAJ"/>
    <property type="match status" value="1"/>
</dbReference>
<evidence type="ECO:0000256" key="4">
    <source>
        <dbReference type="ARBA" id="ARBA00022737"/>
    </source>
</evidence>
<comment type="cofactor">
    <cofactor evidence="9">
        <name>Zn(2+)</name>
        <dbReference type="ChEBI" id="CHEBI:29105"/>
    </cofactor>
    <text evidence="9">Binds 2 Zn(2+) ions per monomer.</text>
</comment>
<dbReference type="HAMAP" id="MF_01152">
    <property type="entry name" value="DnaJ"/>
    <property type="match status" value="1"/>
</dbReference>
<dbReference type="InterPro" id="IPR012724">
    <property type="entry name" value="DnaJ"/>
</dbReference>
<dbReference type="Pfam" id="PF01556">
    <property type="entry name" value="DnaJ_C"/>
    <property type="match status" value="1"/>
</dbReference>
<protein>
    <recommendedName>
        <fullName evidence="9">Chaperone protein DnaJ</fullName>
    </recommendedName>
</protein>
<evidence type="ECO:0000259" key="11">
    <source>
        <dbReference type="PROSITE" id="PS50076"/>
    </source>
</evidence>
<dbReference type="Gene3D" id="2.10.230.10">
    <property type="entry name" value="Heat shock protein DnaJ, cysteine-rich domain"/>
    <property type="match status" value="1"/>
</dbReference>
<evidence type="ECO:0000313" key="14">
    <source>
        <dbReference type="Proteomes" id="UP000789707"/>
    </source>
</evidence>
<feature type="binding site" evidence="9">
    <location>
        <position position="153"/>
    </location>
    <ligand>
        <name>Zn(2+)</name>
        <dbReference type="ChEBI" id="CHEBI:29105"/>
        <label>1</label>
    </ligand>
</feature>
<keyword evidence="6 9" id="KW-0862">Zinc</keyword>
<feature type="repeat" description="CXXCXGXG motif" evidence="9">
    <location>
        <begin position="207"/>
        <end position="214"/>
    </location>
</feature>
<keyword evidence="2 9" id="KW-0235">DNA replication</keyword>
<dbReference type="InterPro" id="IPR036869">
    <property type="entry name" value="J_dom_sf"/>
</dbReference>
<dbReference type="SMART" id="SM00271">
    <property type="entry name" value="DnaJ"/>
    <property type="match status" value="1"/>
</dbReference>
<feature type="binding site" evidence="9">
    <location>
        <position position="150"/>
    </location>
    <ligand>
        <name>Zn(2+)</name>
        <dbReference type="ChEBI" id="CHEBI:29105"/>
        <label>1</label>
    </ligand>
</feature>
<dbReference type="SUPFAM" id="SSF57938">
    <property type="entry name" value="DnaJ/Hsp40 cysteine-rich domain"/>
    <property type="match status" value="1"/>
</dbReference>
<dbReference type="Proteomes" id="UP000789707">
    <property type="component" value="Unassembled WGS sequence"/>
</dbReference>
<dbReference type="InterPro" id="IPR001623">
    <property type="entry name" value="DnaJ_domain"/>
</dbReference>
<dbReference type="InterPro" id="IPR008971">
    <property type="entry name" value="HSP40/DnaJ_pept-bd"/>
</dbReference>
<feature type="domain" description="CR-type" evidence="12">
    <location>
        <begin position="137"/>
        <end position="219"/>
    </location>
</feature>
<keyword evidence="1 9" id="KW-0963">Cytoplasm</keyword>
<dbReference type="SUPFAM" id="SSF46565">
    <property type="entry name" value="Chaperone J-domain"/>
    <property type="match status" value="1"/>
</dbReference>
<feature type="binding site" evidence="9">
    <location>
        <position position="210"/>
    </location>
    <ligand>
        <name>Zn(2+)</name>
        <dbReference type="ChEBI" id="CHEBI:29105"/>
        <label>1</label>
    </ligand>
</feature>
<organism evidence="13 14">
    <name type="scientific">Periweissella fabaria</name>
    <dbReference type="NCBI Taxonomy" id="546157"/>
    <lineage>
        <taxon>Bacteria</taxon>
        <taxon>Bacillati</taxon>
        <taxon>Bacillota</taxon>
        <taxon>Bacilli</taxon>
        <taxon>Lactobacillales</taxon>
        <taxon>Lactobacillaceae</taxon>
        <taxon>Periweissella</taxon>
    </lineage>
</organism>
<accession>A0ABN8BI67</accession>
<evidence type="ECO:0000256" key="5">
    <source>
        <dbReference type="ARBA" id="ARBA00022771"/>
    </source>
</evidence>
<evidence type="ECO:0000259" key="12">
    <source>
        <dbReference type="PROSITE" id="PS51188"/>
    </source>
</evidence>
<comment type="caution">
    <text evidence="13">The sequence shown here is derived from an EMBL/GenBank/DDBJ whole genome shotgun (WGS) entry which is preliminary data.</text>
</comment>
<dbReference type="CDD" id="cd10747">
    <property type="entry name" value="DnaJ_C"/>
    <property type="match status" value="1"/>
</dbReference>
<evidence type="ECO:0000256" key="10">
    <source>
        <dbReference type="PROSITE-ProRule" id="PRU00546"/>
    </source>
</evidence>
<feature type="binding site" evidence="9">
    <location>
        <position position="207"/>
    </location>
    <ligand>
        <name>Zn(2+)</name>
        <dbReference type="ChEBI" id="CHEBI:29105"/>
        <label>1</label>
    </ligand>
</feature>
<feature type="binding site" evidence="9">
    <location>
        <position position="167"/>
    </location>
    <ligand>
        <name>Zn(2+)</name>
        <dbReference type="ChEBI" id="CHEBI:29105"/>
        <label>2</label>
    </ligand>
</feature>
<evidence type="ECO:0000313" key="13">
    <source>
        <dbReference type="EMBL" id="CAH0416309.1"/>
    </source>
</evidence>
<dbReference type="NCBIfam" id="TIGR02349">
    <property type="entry name" value="DnaJ_bact"/>
    <property type="match status" value="1"/>
</dbReference>
<keyword evidence="5 9" id="KW-0863">Zinc-finger</keyword>
<feature type="binding site" evidence="9">
    <location>
        <position position="196"/>
    </location>
    <ligand>
        <name>Zn(2+)</name>
        <dbReference type="ChEBI" id="CHEBI:29105"/>
        <label>2</label>
    </ligand>
</feature>
<evidence type="ECO:0000256" key="1">
    <source>
        <dbReference type="ARBA" id="ARBA00022490"/>
    </source>
</evidence>
<dbReference type="PROSITE" id="PS50076">
    <property type="entry name" value="DNAJ_2"/>
    <property type="match status" value="1"/>
</dbReference>